<protein>
    <submittedName>
        <fullName evidence="1">Uncharacterized protein</fullName>
    </submittedName>
</protein>
<organism evidence="1 2">
    <name type="scientific">Desulfoprunum benzoelyticum</name>
    <dbReference type="NCBI Taxonomy" id="1506996"/>
    <lineage>
        <taxon>Bacteria</taxon>
        <taxon>Pseudomonadati</taxon>
        <taxon>Thermodesulfobacteriota</taxon>
        <taxon>Desulfobulbia</taxon>
        <taxon>Desulfobulbales</taxon>
        <taxon>Desulfobulbaceae</taxon>
        <taxon>Desulfoprunum</taxon>
    </lineage>
</organism>
<keyword evidence="2" id="KW-1185">Reference proteome</keyword>
<evidence type="ECO:0000313" key="2">
    <source>
        <dbReference type="Proteomes" id="UP000539642"/>
    </source>
</evidence>
<dbReference type="AlphaFoldDB" id="A0A840UPW2"/>
<comment type="caution">
    <text evidence="1">The sequence shown here is derived from an EMBL/GenBank/DDBJ whole genome shotgun (WGS) entry which is preliminary data.</text>
</comment>
<sequence length="63" mass="6834">MKKTLCTMTLQTAKSRDGAAEIVAVSRATQTSAMIVLPGFSEESLGAFNGRTIRYSDGYTRED</sequence>
<evidence type="ECO:0000313" key="1">
    <source>
        <dbReference type="EMBL" id="MBB5347822.1"/>
    </source>
</evidence>
<proteinExistence type="predicted"/>
<name>A0A840UPW2_9BACT</name>
<gene>
    <name evidence="1" type="ORF">HNQ81_001551</name>
</gene>
<reference evidence="1 2" key="1">
    <citation type="submission" date="2020-08" db="EMBL/GenBank/DDBJ databases">
        <title>Genomic Encyclopedia of Type Strains, Phase IV (KMG-IV): sequencing the most valuable type-strain genomes for metagenomic binning, comparative biology and taxonomic classification.</title>
        <authorList>
            <person name="Goeker M."/>
        </authorList>
    </citation>
    <scope>NUCLEOTIDE SEQUENCE [LARGE SCALE GENOMIC DNA]</scope>
    <source>
        <strain evidence="1 2">DSM 28570</strain>
    </source>
</reference>
<accession>A0A840UPW2</accession>
<dbReference type="EMBL" id="JACHEO010000007">
    <property type="protein sequence ID" value="MBB5347822.1"/>
    <property type="molecule type" value="Genomic_DNA"/>
</dbReference>
<dbReference type="Proteomes" id="UP000539642">
    <property type="component" value="Unassembled WGS sequence"/>
</dbReference>
<dbReference type="RefSeq" id="WP_183349959.1">
    <property type="nucleotide sequence ID" value="NZ_JACHEO010000007.1"/>
</dbReference>